<dbReference type="Gene3D" id="2.60.120.200">
    <property type="match status" value="1"/>
</dbReference>
<keyword evidence="3 7" id="KW-0378">Hydrolase</keyword>
<evidence type="ECO:0000256" key="2">
    <source>
        <dbReference type="ARBA" id="ARBA00009865"/>
    </source>
</evidence>
<dbReference type="GO" id="GO:0005975">
    <property type="term" value="P:carbohydrate metabolic process"/>
    <property type="evidence" value="ECO:0007669"/>
    <property type="project" value="InterPro"/>
</dbReference>
<dbReference type="GO" id="GO:0042972">
    <property type="term" value="F:licheninase activity"/>
    <property type="evidence" value="ECO:0007669"/>
    <property type="project" value="UniProtKB-EC"/>
</dbReference>
<dbReference type="InterPro" id="IPR013320">
    <property type="entry name" value="ConA-like_dom_sf"/>
</dbReference>
<dbReference type="EC" id="3.2.1.73" evidence="7"/>
<dbReference type="PROSITE" id="PS51762">
    <property type="entry name" value="GH16_2"/>
    <property type="match status" value="1"/>
</dbReference>
<evidence type="ECO:0000313" key="7">
    <source>
        <dbReference type="EMBL" id="CUQ06624.1"/>
    </source>
</evidence>
<feature type="domain" description="GH16" evidence="6">
    <location>
        <begin position="23"/>
        <end position="285"/>
    </location>
</feature>
<sequence length="631" mass="72369">MKIKKIVTLMMGLSFSLCIFAQDDWQLVWSDEFDTDGSLNSSVWNFEQGYARNEEAQWYQSDNAVCKNGLLIIEARKEQNRKNPLYISGSNDWRKKREFIDYTSSSVTTAGKKEFLYGRFEIKARIPVAKGAWPAIWTLGSNMEWPSCGEIDIMEYYQIKGTPHILANAAWGTDRQWHAKWDSQATPYSHFTDKDPDWASKFHIWRMDWDEEAIKLYLDDELLNEIPLSSTRNGSIGKGTNPFTKPQYLLLNLAIGGINGGPIDEAALPMKYEIDYVRVYQKEKGIASGKVWRDTDGNVINAHGGGILFHEGKYYWFGEHRPASGFVTEKGINCYSSTDLYNWKSEGIALAVSEEEGHDIEKGCIMERPKVIYNAKTGKFVMWLHLELKGQGYGPARAAVAVSDSPAGPYRFIRSGRVNPGAYPLNMTRKERKMKWNPEEYKEWWTPKWYEAIAKGMFVKRDLKDGQMSRDMTLFVDDDGKAYHIYSSEDNLTLQIAELADDYLSHTGKYIRIFPGGHNEAPAIFKKEGTYWMITSGCTGWDPNKARLLTADSMLGEWKQLPNPCVGEDADKTFGGQSTYILPLPEKGQFVFMADMWRPKSLADSRYIWLPVQFDDKGVPFIKWMDRWNFD</sequence>
<dbReference type="InterPro" id="IPR000757">
    <property type="entry name" value="Beta-glucanase-like"/>
</dbReference>
<gene>
    <name evidence="7" type="primary">bglA_3</name>
    <name evidence="7" type="ORF">ERS852511_04192</name>
</gene>
<feature type="signal peptide" evidence="5">
    <location>
        <begin position="1"/>
        <end position="21"/>
    </location>
</feature>
<dbReference type="CDD" id="cd18825">
    <property type="entry name" value="GH43_CtGH43-like"/>
    <property type="match status" value="1"/>
</dbReference>
<dbReference type="Gene3D" id="2.115.10.20">
    <property type="entry name" value="Glycosyl hydrolase domain, family 43"/>
    <property type="match status" value="1"/>
</dbReference>
<dbReference type="PANTHER" id="PTHR22925:SF3">
    <property type="entry name" value="GLYCOSYL HYDROLASE FAMILY PROTEIN 43"/>
    <property type="match status" value="1"/>
</dbReference>
<dbReference type="InterPro" id="IPR006710">
    <property type="entry name" value="Glyco_hydro_43"/>
</dbReference>
<dbReference type="RefSeq" id="WP_055300752.1">
    <property type="nucleotide sequence ID" value="NZ_CP072242.1"/>
</dbReference>
<dbReference type="Pfam" id="PF00722">
    <property type="entry name" value="Glyco_hydro_16"/>
    <property type="match status" value="1"/>
</dbReference>
<evidence type="ECO:0000256" key="1">
    <source>
        <dbReference type="ARBA" id="ARBA00006865"/>
    </source>
</evidence>
<dbReference type="SUPFAM" id="SSF49899">
    <property type="entry name" value="Concanavalin A-like lectins/glucanases"/>
    <property type="match status" value="1"/>
</dbReference>
<proteinExistence type="inferred from homology"/>
<evidence type="ECO:0000256" key="3">
    <source>
        <dbReference type="ARBA" id="ARBA00022801"/>
    </source>
</evidence>
<dbReference type="CDD" id="cd08023">
    <property type="entry name" value="GH16_laminarinase_like"/>
    <property type="match status" value="1"/>
</dbReference>
<keyword evidence="4 7" id="KW-0326">Glycosidase</keyword>
<dbReference type="EMBL" id="CZAP01000021">
    <property type="protein sequence ID" value="CUQ06624.1"/>
    <property type="molecule type" value="Genomic_DNA"/>
</dbReference>
<organism evidence="7 8">
    <name type="scientific">Bacteroides thetaiotaomicron</name>
    <dbReference type="NCBI Taxonomy" id="818"/>
    <lineage>
        <taxon>Bacteria</taxon>
        <taxon>Pseudomonadati</taxon>
        <taxon>Bacteroidota</taxon>
        <taxon>Bacteroidia</taxon>
        <taxon>Bacteroidales</taxon>
        <taxon>Bacteroidaceae</taxon>
        <taxon>Bacteroides</taxon>
    </lineage>
</organism>
<evidence type="ECO:0000256" key="4">
    <source>
        <dbReference type="ARBA" id="ARBA00023295"/>
    </source>
</evidence>
<comment type="similarity">
    <text evidence="2">Belongs to the glycosyl hydrolase 43 family.</text>
</comment>
<name>A0A174T908_BACT4</name>
<reference evidence="7 8" key="1">
    <citation type="submission" date="2015-09" db="EMBL/GenBank/DDBJ databases">
        <authorList>
            <consortium name="Pathogen Informatics"/>
        </authorList>
    </citation>
    <scope>NUCLEOTIDE SEQUENCE [LARGE SCALE GENOMIC DNA]</scope>
    <source>
        <strain evidence="7 8">2789STDY5834899</strain>
    </source>
</reference>
<dbReference type="PANTHER" id="PTHR22925">
    <property type="entry name" value="GLYCOSYL HYDROLASE 43 FAMILY MEMBER"/>
    <property type="match status" value="1"/>
</dbReference>
<dbReference type="Proteomes" id="UP000095576">
    <property type="component" value="Unassembled WGS sequence"/>
</dbReference>
<keyword evidence="5" id="KW-0732">Signal</keyword>
<evidence type="ECO:0000256" key="5">
    <source>
        <dbReference type="SAM" id="SignalP"/>
    </source>
</evidence>
<dbReference type="InterPro" id="IPR023296">
    <property type="entry name" value="Glyco_hydro_beta-prop_sf"/>
</dbReference>
<feature type="chain" id="PRO_5008033651" evidence="5">
    <location>
        <begin position="22"/>
        <end position="631"/>
    </location>
</feature>
<dbReference type="SUPFAM" id="SSF75005">
    <property type="entry name" value="Arabinanase/levansucrase/invertase"/>
    <property type="match status" value="1"/>
</dbReference>
<accession>A0A174T908</accession>
<dbReference type="Pfam" id="PF04616">
    <property type="entry name" value="Glyco_hydro_43"/>
    <property type="match status" value="1"/>
</dbReference>
<comment type="similarity">
    <text evidence="1">Belongs to the glycosyl hydrolase 16 family.</text>
</comment>
<evidence type="ECO:0000259" key="6">
    <source>
        <dbReference type="PROSITE" id="PS51762"/>
    </source>
</evidence>
<dbReference type="AlphaFoldDB" id="A0A174T908"/>
<protein>
    <submittedName>
        <fullName evidence="7">Beta-glucanase</fullName>
        <ecNumber evidence="7">3.2.1.73</ecNumber>
    </submittedName>
</protein>
<evidence type="ECO:0000313" key="8">
    <source>
        <dbReference type="Proteomes" id="UP000095576"/>
    </source>
</evidence>